<dbReference type="Proteomes" id="UP000257136">
    <property type="component" value="Unassembled WGS sequence"/>
</dbReference>
<dbReference type="InterPro" id="IPR054207">
    <property type="entry name" value="DUF6913"/>
</dbReference>
<sequence>MFLNFIKNFLLKKTLKKQLLNVKEESLNSPVVRIGLVVDESRFLETNALKQEIILKGIVEDNIKIIAYRDNLNSKEVFSYSVFSLKDLNLKCEFTQKEINDFISDEFDLLINYYAEEKPFLMLLTHNSKAKFKAGFSTVDQRLNHMLINIALDDYKGFVYELFRYLKILNKI</sequence>
<protein>
    <submittedName>
        <fullName evidence="1">Uncharacterized protein</fullName>
    </submittedName>
</protein>
<name>A0A3E0ENL8_9FLAO</name>
<dbReference type="AlphaFoldDB" id="A0A3E0ENL8"/>
<accession>A0A3E0ENL8</accession>
<dbReference type="EMBL" id="QUNI01000004">
    <property type="protein sequence ID" value="REG99695.1"/>
    <property type="molecule type" value="Genomic_DNA"/>
</dbReference>
<gene>
    <name evidence="1" type="ORF">C8P67_104326</name>
</gene>
<keyword evidence="2" id="KW-1185">Reference proteome</keyword>
<dbReference type="Pfam" id="PF21857">
    <property type="entry name" value="DUF6913"/>
    <property type="match status" value="1"/>
</dbReference>
<organism evidence="1 2">
    <name type="scientific">Flavobacterium aquicola</name>
    <dbReference type="NCBI Taxonomy" id="1682742"/>
    <lineage>
        <taxon>Bacteria</taxon>
        <taxon>Pseudomonadati</taxon>
        <taxon>Bacteroidota</taxon>
        <taxon>Flavobacteriia</taxon>
        <taxon>Flavobacteriales</taxon>
        <taxon>Flavobacteriaceae</taxon>
        <taxon>Flavobacterium</taxon>
    </lineage>
</organism>
<evidence type="ECO:0000313" key="2">
    <source>
        <dbReference type="Proteomes" id="UP000257136"/>
    </source>
</evidence>
<dbReference type="OrthoDB" id="1430532at2"/>
<dbReference type="RefSeq" id="WP_115812540.1">
    <property type="nucleotide sequence ID" value="NZ_QUNI01000004.1"/>
</dbReference>
<comment type="caution">
    <text evidence="1">The sequence shown here is derived from an EMBL/GenBank/DDBJ whole genome shotgun (WGS) entry which is preliminary data.</text>
</comment>
<evidence type="ECO:0000313" key="1">
    <source>
        <dbReference type="EMBL" id="REG99695.1"/>
    </source>
</evidence>
<reference evidence="1 2" key="1">
    <citation type="submission" date="2018-08" db="EMBL/GenBank/DDBJ databases">
        <title>Genomic Encyclopedia of Archaeal and Bacterial Type Strains, Phase II (KMG-II): from individual species to whole genera.</title>
        <authorList>
            <person name="Goeker M."/>
        </authorList>
    </citation>
    <scope>NUCLEOTIDE SEQUENCE [LARGE SCALE GENOMIC DNA]</scope>
    <source>
        <strain evidence="1 2">DSM 100880</strain>
    </source>
</reference>
<proteinExistence type="predicted"/>